<organism evidence="1 2">
    <name type="scientific">Choristoneura murinana nucleopolyhedrovirus</name>
    <dbReference type="NCBI Taxonomy" id="1987479"/>
    <lineage>
        <taxon>Viruses</taxon>
        <taxon>Viruses incertae sedis</taxon>
        <taxon>Naldaviricetes</taxon>
        <taxon>Lefavirales</taxon>
        <taxon>Baculoviridae</taxon>
        <taxon>Alphabaculovirus</taxon>
        <taxon>Alphabaculovirus chomurinanae</taxon>
    </lineage>
</organism>
<dbReference type="Proteomes" id="UP000203482">
    <property type="component" value="Segment"/>
</dbReference>
<dbReference type="GeneID" id="18126167"/>
<dbReference type="RefSeq" id="YP_008992121.1">
    <property type="nucleotide sequence ID" value="NC_023177.1"/>
</dbReference>
<accession>V9XTP3</accession>
<proteinExistence type="predicted"/>
<sequence>MRLIYQYGASLYIPMFINALVDYVTQSINPPIFYLIFMTTNDINTATRSLTRSI</sequence>
<name>V9XTP3_9ABAC</name>
<protein>
    <submittedName>
        <fullName evidence="1">Uncharacterized protein</fullName>
    </submittedName>
</protein>
<dbReference type="KEGG" id="vg:18126167"/>
<gene>
    <name evidence="1" type="ORF">chmu029</name>
</gene>
<evidence type="ECO:0000313" key="1">
    <source>
        <dbReference type="EMBL" id="AHD25516.1"/>
    </source>
</evidence>
<evidence type="ECO:0000313" key="2">
    <source>
        <dbReference type="Proteomes" id="UP000203482"/>
    </source>
</evidence>
<keyword evidence="2" id="KW-1185">Reference proteome</keyword>
<dbReference type="EMBL" id="KF894742">
    <property type="protein sequence ID" value="AHD25516.1"/>
    <property type="molecule type" value="Genomic_DNA"/>
</dbReference>
<reference evidence="1 2" key="1">
    <citation type="journal article" date="2014" name="Genome Announc.">
        <title>Genome Sequence of an Alphabaculovirus Isolated from Choristoneura murinana.</title>
        <authorList>
            <person name="Rohrmann G.F."/>
            <person name="Erlandson M.A."/>
            <person name="Theilmann D.A."/>
        </authorList>
    </citation>
    <scope>NUCLEOTIDE SEQUENCE [LARGE SCALE GENOMIC DNA]</scope>
    <source>
        <strain evidence="1 2">Darmstadt</strain>
    </source>
</reference>